<gene>
    <name evidence="4" type="ORF">QGN29_08930</name>
</gene>
<evidence type="ECO:0000313" key="5">
    <source>
        <dbReference type="Proteomes" id="UP001268683"/>
    </source>
</evidence>
<evidence type="ECO:0000256" key="2">
    <source>
        <dbReference type="SAM" id="Phobius"/>
    </source>
</evidence>
<keyword evidence="2" id="KW-0472">Membrane</keyword>
<sequence>MTPLLALVIDGVLAVLLIAAIGACMVVYKKLNAIRSGQDEMKAIVQELNTAVIEAQRSVGQLKHTAVEVEEQLQTQVKKAKVLSDELLLITEAGNNLADRIEQRLTKESGKGSDPLHTVSEKSEADLFGSQPKKKVKSEQKQLLEALKEAR</sequence>
<organism evidence="4 5">
    <name type="scientific">Temperatibacter marinus</name>
    <dbReference type="NCBI Taxonomy" id="1456591"/>
    <lineage>
        <taxon>Bacteria</taxon>
        <taxon>Pseudomonadati</taxon>
        <taxon>Pseudomonadota</taxon>
        <taxon>Alphaproteobacteria</taxon>
        <taxon>Kordiimonadales</taxon>
        <taxon>Temperatibacteraceae</taxon>
        <taxon>Temperatibacter</taxon>
    </lineage>
</organism>
<evidence type="ECO:0000259" key="3">
    <source>
        <dbReference type="Pfam" id="PF20072"/>
    </source>
</evidence>
<reference evidence="4" key="1">
    <citation type="submission" date="2023-04" db="EMBL/GenBank/DDBJ databases">
        <title>Complete genome sequence of Temperatibacter marinus.</title>
        <authorList>
            <person name="Rong J.-C."/>
            <person name="Yi M.-L."/>
            <person name="Zhao Q."/>
        </authorList>
    </citation>
    <scope>NUCLEOTIDE SEQUENCE</scope>
    <source>
        <strain evidence="4">NBRC 110045</strain>
    </source>
</reference>
<feature type="compositionally biased region" description="Basic and acidic residues" evidence="1">
    <location>
        <begin position="137"/>
        <end position="151"/>
    </location>
</feature>
<feature type="region of interest" description="Disordered" evidence="1">
    <location>
        <begin position="105"/>
        <end position="151"/>
    </location>
</feature>
<dbReference type="EMBL" id="CP123872">
    <property type="protein sequence ID" value="WND01682.1"/>
    <property type="molecule type" value="Genomic_DNA"/>
</dbReference>
<feature type="transmembrane region" description="Helical" evidence="2">
    <location>
        <begin position="6"/>
        <end position="28"/>
    </location>
</feature>
<dbReference type="InterPro" id="IPR045531">
    <property type="entry name" value="DUF6468"/>
</dbReference>
<accession>A0AA52EAF6</accession>
<dbReference type="KEGG" id="tmk:QGN29_08930"/>
<keyword evidence="5" id="KW-1185">Reference proteome</keyword>
<protein>
    <submittedName>
        <fullName evidence="4">DUF6468 domain-containing protein</fullName>
    </submittedName>
</protein>
<keyword evidence="2" id="KW-1133">Transmembrane helix</keyword>
<dbReference type="RefSeq" id="WP_310797511.1">
    <property type="nucleotide sequence ID" value="NZ_CP123872.1"/>
</dbReference>
<evidence type="ECO:0000256" key="1">
    <source>
        <dbReference type="SAM" id="MobiDB-lite"/>
    </source>
</evidence>
<proteinExistence type="predicted"/>
<name>A0AA52EAF6_9PROT</name>
<feature type="domain" description="DUF6468" evidence="3">
    <location>
        <begin position="34"/>
        <end position="106"/>
    </location>
</feature>
<dbReference type="AlphaFoldDB" id="A0AA52EAF6"/>
<keyword evidence="2" id="KW-0812">Transmembrane</keyword>
<dbReference type="Pfam" id="PF20072">
    <property type="entry name" value="DUF6468"/>
    <property type="match status" value="1"/>
</dbReference>
<evidence type="ECO:0000313" key="4">
    <source>
        <dbReference type="EMBL" id="WND01682.1"/>
    </source>
</evidence>
<dbReference type="Proteomes" id="UP001268683">
    <property type="component" value="Chromosome"/>
</dbReference>